<reference evidence="1" key="1">
    <citation type="submission" date="2020-08" db="EMBL/GenBank/DDBJ databases">
        <title>Multicomponent nature underlies the extraordinary mechanical properties of spider dragline silk.</title>
        <authorList>
            <person name="Kono N."/>
            <person name="Nakamura H."/>
            <person name="Mori M."/>
            <person name="Yoshida Y."/>
            <person name="Ohtoshi R."/>
            <person name="Malay A.D."/>
            <person name="Moran D.A.P."/>
            <person name="Tomita M."/>
            <person name="Numata K."/>
            <person name="Arakawa K."/>
        </authorList>
    </citation>
    <scope>NUCLEOTIDE SEQUENCE</scope>
</reference>
<gene>
    <name evidence="1" type="primary">ERCC6</name>
    <name evidence="2" type="ORF">TNIN_10771</name>
    <name evidence="1" type="ORF">TNIN_370221</name>
</gene>
<evidence type="ECO:0000313" key="2">
    <source>
        <dbReference type="EMBL" id="GFY54805.1"/>
    </source>
</evidence>
<organism evidence="1 3">
    <name type="scientific">Trichonephila inaurata madagascariensis</name>
    <dbReference type="NCBI Taxonomy" id="2747483"/>
    <lineage>
        <taxon>Eukaryota</taxon>
        <taxon>Metazoa</taxon>
        <taxon>Ecdysozoa</taxon>
        <taxon>Arthropoda</taxon>
        <taxon>Chelicerata</taxon>
        <taxon>Arachnida</taxon>
        <taxon>Araneae</taxon>
        <taxon>Araneomorphae</taxon>
        <taxon>Entelegynae</taxon>
        <taxon>Araneoidea</taxon>
        <taxon>Nephilidae</taxon>
        <taxon>Trichonephila</taxon>
        <taxon>Trichonephila inaurata</taxon>
    </lineage>
</organism>
<protein>
    <submittedName>
        <fullName evidence="1">Chimeric ERCC6-PGBD3 protein</fullName>
    </submittedName>
</protein>
<dbReference type="AlphaFoldDB" id="A0A8X7BQK8"/>
<accession>A0A8X7BQK8</accession>
<sequence>MDLLEFRRCAACRYLEIYGNPSECDRKGKPSGKRNIDSCHDGMSHTIIKQGKLTRCAQCPQSTTFQCEKCNIALHVKCSSDYPNE</sequence>
<evidence type="ECO:0000313" key="3">
    <source>
        <dbReference type="Proteomes" id="UP000886998"/>
    </source>
</evidence>
<dbReference type="EMBL" id="BMAV01001128">
    <property type="protein sequence ID" value="GFY38957.1"/>
    <property type="molecule type" value="Genomic_DNA"/>
</dbReference>
<comment type="caution">
    <text evidence="1">The sequence shown here is derived from an EMBL/GenBank/DDBJ whole genome shotgun (WGS) entry which is preliminary data.</text>
</comment>
<name>A0A8X7BQK8_9ARAC</name>
<dbReference type="OrthoDB" id="6457119at2759"/>
<keyword evidence="3" id="KW-1185">Reference proteome</keyword>
<proteinExistence type="predicted"/>
<dbReference type="EMBL" id="BMAV01010024">
    <property type="protein sequence ID" value="GFY54805.1"/>
    <property type="molecule type" value="Genomic_DNA"/>
</dbReference>
<evidence type="ECO:0000313" key="1">
    <source>
        <dbReference type="EMBL" id="GFY38957.1"/>
    </source>
</evidence>
<dbReference type="Proteomes" id="UP000886998">
    <property type="component" value="Unassembled WGS sequence"/>
</dbReference>